<accession>A0A1V9ZRV9</accession>
<dbReference type="OrthoDB" id="123520at2759"/>
<sequence length="630" mass="70685">MPQHPLSKHQWLVNEAAIAAMTHTDAGHKSTIDTAELEQVYKVFLFYDSSFHGDRLPSISLGRFLEVLRDTHMLAANFTEIHAEEVFAQAILGKLRTYLDADGAPALTFKLFCGALMQIATVKFPGISPSLAMRKLVRRHLFAVFNEIIVNPDGSSRRRSISTALTDAYWRPTEARGEAKAQCRRVSRVVYDKVVRQIVPPPPHVVTESDIPDELRQHFCKAHYELIVRRFQVFDHKESGLLDHEDMFVFVHGLAETIPISDVQHATERLTSFPSNRVTLPFLFKVLANHVPRDPNAPPLPHDDEGSAGDDAPTTLALPALVPAESASPRTPHDTLLGCSLHAPEEHWDAAIEVFPLTCRAGRSEEGAPHDELASVNVETILPGRFDAKTIDSVIQRITITSTSEKKQRNKKQAPPQQPRIVLTIDETSGTTKFWEGRIRGCRLIECAGILHGTEQRVITEANTRMESEESCQLLLHHRVHARLKAGYKVVEGRRFLPDDAKAPKPLVVATKKGSLDRGSTVVRSMPQLPTYTVRNHHALYNTPSYELPEEWQPPATHLPPDLSWVKESFPLRHPRTTQIVRNERVQGHAYQRGMCPPKSQRLEPLLSAPTLSMSSPLFYDDQDNRCSSV</sequence>
<protein>
    <recommendedName>
        <fullName evidence="4">EF-hand domain-containing protein</fullName>
    </recommendedName>
</protein>
<dbReference type="Proteomes" id="UP000243579">
    <property type="component" value="Unassembled WGS sequence"/>
</dbReference>
<organism evidence="2 3">
    <name type="scientific">Achlya hypogyna</name>
    <name type="common">Oomycete</name>
    <name type="synonym">Protoachlya hypogyna</name>
    <dbReference type="NCBI Taxonomy" id="1202772"/>
    <lineage>
        <taxon>Eukaryota</taxon>
        <taxon>Sar</taxon>
        <taxon>Stramenopiles</taxon>
        <taxon>Oomycota</taxon>
        <taxon>Saprolegniomycetes</taxon>
        <taxon>Saprolegniales</taxon>
        <taxon>Achlyaceae</taxon>
        <taxon>Achlya</taxon>
    </lineage>
</organism>
<proteinExistence type="predicted"/>
<evidence type="ECO:0000313" key="3">
    <source>
        <dbReference type="Proteomes" id="UP000243579"/>
    </source>
</evidence>
<evidence type="ECO:0008006" key="4">
    <source>
        <dbReference type="Google" id="ProtNLM"/>
    </source>
</evidence>
<dbReference type="InterPro" id="IPR011992">
    <property type="entry name" value="EF-hand-dom_pair"/>
</dbReference>
<feature type="region of interest" description="Disordered" evidence="1">
    <location>
        <begin position="294"/>
        <end position="314"/>
    </location>
</feature>
<dbReference type="SUPFAM" id="SSF47473">
    <property type="entry name" value="EF-hand"/>
    <property type="match status" value="1"/>
</dbReference>
<comment type="caution">
    <text evidence="2">The sequence shown here is derived from an EMBL/GenBank/DDBJ whole genome shotgun (WGS) entry which is preliminary data.</text>
</comment>
<evidence type="ECO:0000256" key="1">
    <source>
        <dbReference type="SAM" id="MobiDB-lite"/>
    </source>
</evidence>
<dbReference type="STRING" id="1202772.A0A1V9ZRV9"/>
<dbReference type="AlphaFoldDB" id="A0A1V9ZRV9"/>
<gene>
    <name evidence="2" type="ORF">ACHHYP_02830</name>
</gene>
<evidence type="ECO:0000313" key="2">
    <source>
        <dbReference type="EMBL" id="OQS00744.1"/>
    </source>
</evidence>
<reference evidence="2 3" key="1">
    <citation type="journal article" date="2014" name="Genome Biol. Evol.">
        <title>The secreted proteins of Achlya hypogyna and Thraustotheca clavata identify the ancestral oomycete secretome and reveal gene acquisitions by horizontal gene transfer.</title>
        <authorList>
            <person name="Misner I."/>
            <person name="Blouin N."/>
            <person name="Leonard G."/>
            <person name="Richards T.A."/>
            <person name="Lane C.E."/>
        </authorList>
    </citation>
    <scope>NUCLEOTIDE SEQUENCE [LARGE SCALE GENOMIC DNA]</scope>
    <source>
        <strain evidence="2 3">ATCC 48635</strain>
    </source>
</reference>
<keyword evidence="3" id="KW-1185">Reference proteome</keyword>
<name>A0A1V9ZRV9_ACHHY</name>
<dbReference type="EMBL" id="JNBR01000025">
    <property type="protein sequence ID" value="OQS00744.1"/>
    <property type="molecule type" value="Genomic_DNA"/>
</dbReference>